<sequence>MCLKLGEIPVVVISSADGAAEVMKFHDLEFASRPINYSVEAIFYGGNNVLFGPYGDFWRQMRRLCNLELLSPKRVRSFRAVREQEVSTLIREISEKANSGVVVDFSSSLAEVSNNVMARAAIGGRCEDQSLFHSLLGTAVKLLSGFNLVDLFPSMPFIGRITGHQRRLDECRKNLDLMAEKSCRNTEKNGAESPVDYADLTEVLLRIQREGGLQFPLSDDNIKAVINVTNSLLCFPLLQKP</sequence>
<dbReference type="GO" id="GO:0020037">
    <property type="term" value="F:heme binding"/>
    <property type="evidence" value="ECO:0007669"/>
    <property type="project" value="InterPro"/>
</dbReference>
<dbReference type="EMBL" id="JADCNM010000473">
    <property type="protein sequence ID" value="KAG0447270.1"/>
    <property type="molecule type" value="Genomic_DNA"/>
</dbReference>
<evidence type="ECO:0000313" key="10">
    <source>
        <dbReference type="Proteomes" id="UP000636800"/>
    </source>
</evidence>
<evidence type="ECO:0000256" key="1">
    <source>
        <dbReference type="ARBA" id="ARBA00001971"/>
    </source>
</evidence>
<proteinExistence type="inferred from homology"/>
<name>A0A835P7G8_VANPL</name>
<evidence type="ECO:0000313" key="9">
    <source>
        <dbReference type="EMBL" id="KAG0477193.1"/>
    </source>
</evidence>
<dbReference type="PANTHER" id="PTHR47955:SF19">
    <property type="entry name" value="CYTOCHROME P450 71A9-LIKE ISOFORM X1"/>
    <property type="match status" value="1"/>
</dbReference>
<dbReference type="GO" id="GO:0004497">
    <property type="term" value="F:monooxygenase activity"/>
    <property type="evidence" value="ECO:0007669"/>
    <property type="project" value="UniProtKB-KW"/>
</dbReference>
<comment type="similarity">
    <text evidence="2">Belongs to the cytochrome P450 family.</text>
</comment>
<dbReference type="OrthoDB" id="689155at2759"/>
<dbReference type="InterPro" id="IPR036396">
    <property type="entry name" value="Cyt_P450_sf"/>
</dbReference>
<dbReference type="Gene3D" id="1.10.630.10">
    <property type="entry name" value="Cytochrome P450"/>
    <property type="match status" value="1"/>
</dbReference>
<evidence type="ECO:0000313" key="8">
    <source>
        <dbReference type="EMBL" id="KAG0447270.1"/>
    </source>
</evidence>
<accession>A0A835P7G8</accession>
<dbReference type="AlphaFoldDB" id="A0A835P7G8"/>
<keyword evidence="7" id="KW-0503">Monooxygenase</keyword>
<protein>
    <recommendedName>
        <fullName evidence="12">Cytochrome P450</fullName>
    </recommendedName>
</protein>
<evidence type="ECO:0000256" key="6">
    <source>
        <dbReference type="ARBA" id="ARBA00023004"/>
    </source>
</evidence>
<comment type="caution">
    <text evidence="8">The sequence shown here is derived from an EMBL/GenBank/DDBJ whole genome shotgun (WGS) entry which is preliminary data.</text>
</comment>
<dbReference type="SUPFAM" id="SSF48264">
    <property type="entry name" value="Cytochrome P450"/>
    <property type="match status" value="1"/>
</dbReference>
<reference evidence="10 11" key="1">
    <citation type="journal article" date="2020" name="Nat. Food">
        <title>A phased Vanilla planifolia genome enables genetic improvement of flavour and production.</title>
        <authorList>
            <person name="Hasing T."/>
            <person name="Tang H."/>
            <person name="Brym M."/>
            <person name="Khazi F."/>
            <person name="Huang T."/>
            <person name="Chambers A.H."/>
        </authorList>
    </citation>
    <scope>NUCLEOTIDE SEQUENCE [LARGE SCALE GENOMIC DNA]</scope>
    <source>
        <tissue evidence="8">Leaf</tissue>
    </source>
</reference>
<dbReference type="PANTHER" id="PTHR47955">
    <property type="entry name" value="CYTOCHROME P450 FAMILY 71 PROTEIN"/>
    <property type="match status" value="1"/>
</dbReference>
<keyword evidence="5" id="KW-0560">Oxidoreductase</keyword>
<gene>
    <name evidence="9" type="ORF">HPP92_014034</name>
    <name evidence="8" type="ORF">HPP92_028389</name>
</gene>
<evidence type="ECO:0000256" key="4">
    <source>
        <dbReference type="ARBA" id="ARBA00022723"/>
    </source>
</evidence>
<evidence type="ECO:0000256" key="2">
    <source>
        <dbReference type="ARBA" id="ARBA00010617"/>
    </source>
</evidence>
<dbReference type="GO" id="GO:0005506">
    <property type="term" value="F:iron ion binding"/>
    <property type="evidence" value="ECO:0007669"/>
    <property type="project" value="InterPro"/>
</dbReference>
<keyword evidence="4" id="KW-0479">Metal-binding</keyword>
<evidence type="ECO:0000256" key="3">
    <source>
        <dbReference type="ARBA" id="ARBA00022617"/>
    </source>
</evidence>
<dbReference type="EMBL" id="JADCNL010000006">
    <property type="protein sequence ID" value="KAG0477193.1"/>
    <property type="molecule type" value="Genomic_DNA"/>
</dbReference>
<evidence type="ECO:0000313" key="11">
    <source>
        <dbReference type="Proteomes" id="UP000639772"/>
    </source>
</evidence>
<keyword evidence="6" id="KW-0408">Iron</keyword>
<dbReference type="Proteomes" id="UP000639772">
    <property type="component" value="Unassembled WGS sequence"/>
</dbReference>
<evidence type="ECO:0008006" key="12">
    <source>
        <dbReference type="Google" id="ProtNLM"/>
    </source>
</evidence>
<keyword evidence="10" id="KW-1185">Reference proteome</keyword>
<keyword evidence="3" id="KW-0349">Heme</keyword>
<dbReference type="Proteomes" id="UP000636800">
    <property type="component" value="Chromosome 6"/>
</dbReference>
<organism evidence="8 11">
    <name type="scientific">Vanilla planifolia</name>
    <name type="common">Vanilla</name>
    <dbReference type="NCBI Taxonomy" id="51239"/>
    <lineage>
        <taxon>Eukaryota</taxon>
        <taxon>Viridiplantae</taxon>
        <taxon>Streptophyta</taxon>
        <taxon>Embryophyta</taxon>
        <taxon>Tracheophyta</taxon>
        <taxon>Spermatophyta</taxon>
        <taxon>Magnoliopsida</taxon>
        <taxon>Liliopsida</taxon>
        <taxon>Asparagales</taxon>
        <taxon>Orchidaceae</taxon>
        <taxon>Vanilloideae</taxon>
        <taxon>Vanilleae</taxon>
        <taxon>Vanilla</taxon>
    </lineage>
</organism>
<comment type="cofactor">
    <cofactor evidence="1">
        <name>heme</name>
        <dbReference type="ChEBI" id="CHEBI:30413"/>
    </cofactor>
</comment>
<dbReference type="Pfam" id="PF00067">
    <property type="entry name" value="p450"/>
    <property type="match status" value="1"/>
</dbReference>
<dbReference type="GO" id="GO:0016705">
    <property type="term" value="F:oxidoreductase activity, acting on paired donors, with incorporation or reduction of molecular oxygen"/>
    <property type="evidence" value="ECO:0007669"/>
    <property type="project" value="InterPro"/>
</dbReference>
<evidence type="ECO:0000256" key="5">
    <source>
        <dbReference type="ARBA" id="ARBA00023002"/>
    </source>
</evidence>
<dbReference type="InterPro" id="IPR001128">
    <property type="entry name" value="Cyt_P450"/>
</dbReference>
<evidence type="ECO:0000256" key="7">
    <source>
        <dbReference type="ARBA" id="ARBA00023033"/>
    </source>
</evidence>